<keyword evidence="3" id="KW-1185">Reference proteome</keyword>
<dbReference type="PANTHER" id="PTHR12110:SF41">
    <property type="entry name" value="INOSOSE DEHYDRATASE"/>
    <property type="match status" value="1"/>
</dbReference>
<comment type="caution">
    <text evidence="2">The sequence shown here is derived from an EMBL/GenBank/DDBJ whole genome shotgun (WGS) entry which is preliminary data.</text>
</comment>
<dbReference type="Proteomes" id="UP001149719">
    <property type="component" value="Unassembled WGS sequence"/>
</dbReference>
<dbReference type="Gene3D" id="3.20.20.150">
    <property type="entry name" value="Divalent-metal-dependent TIM barrel enzymes"/>
    <property type="match status" value="1"/>
</dbReference>
<proteinExistence type="predicted"/>
<sequence length="297" mass="33190">MQLNIGNAPCSWGIETPNSDTNPHWKTVLNECQEAGFKGIELGPVGFFPENAKVLGEALSSRDLTLTAGVVFRPFHDPDAWKNVLDGAHRTFQSLVSHGAKTGVLIDSIAAERALTAGRPNEARRLGSSDWKSMMQRVETIAKIGTEEYGLNIALHGHAAGFIEYQDEIESALDYIDEKYLTLCIDTGHCLYAGFDPIQFYNTHKERTSYFHFKDIDPLVKRVVIDQRINFYEAITQGLFCNLGKGICNFPELFKAMQAANFQGWSTIEQECDPLSKNTLKDALTNHHYLKTVLSTL</sequence>
<accession>A0ABT4JWJ5</accession>
<name>A0ABT4JWJ5_9GAMM</name>
<dbReference type="Pfam" id="PF01261">
    <property type="entry name" value="AP_endonuc_2"/>
    <property type="match status" value="1"/>
</dbReference>
<reference evidence="2" key="1">
    <citation type="submission" date="2022-12" db="EMBL/GenBank/DDBJ databases">
        <title>Marinomonas 15G1-11 sp. nov, isolated from marine algae.</title>
        <authorList>
            <person name="Butt M."/>
            <person name="Choi D.G."/>
            <person name="Kim J.M."/>
            <person name="Lee J.K."/>
            <person name="Baek J.H."/>
            <person name="Jeon C.O."/>
        </authorList>
    </citation>
    <scope>NUCLEOTIDE SEQUENCE</scope>
    <source>
        <strain evidence="2">15G1-11</strain>
    </source>
</reference>
<feature type="domain" description="Xylose isomerase-like TIM barrel" evidence="1">
    <location>
        <begin position="30"/>
        <end position="278"/>
    </location>
</feature>
<dbReference type="InterPro" id="IPR036237">
    <property type="entry name" value="Xyl_isomerase-like_sf"/>
</dbReference>
<evidence type="ECO:0000313" key="3">
    <source>
        <dbReference type="Proteomes" id="UP001149719"/>
    </source>
</evidence>
<protein>
    <submittedName>
        <fullName evidence="2">TIM barrel protein</fullName>
    </submittedName>
</protein>
<dbReference type="InterPro" id="IPR013022">
    <property type="entry name" value="Xyl_isomerase-like_TIM-brl"/>
</dbReference>
<dbReference type="InterPro" id="IPR050312">
    <property type="entry name" value="IolE/XylAMocC-like"/>
</dbReference>
<organism evidence="2 3">
    <name type="scientific">Marinomonas phaeophyticola</name>
    <dbReference type="NCBI Taxonomy" id="3004091"/>
    <lineage>
        <taxon>Bacteria</taxon>
        <taxon>Pseudomonadati</taxon>
        <taxon>Pseudomonadota</taxon>
        <taxon>Gammaproteobacteria</taxon>
        <taxon>Oceanospirillales</taxon>
        <taxon>Oceanospirillaceae</taxon>
        <taxon>Marinomonas</taxon>
    </lineage>
</organism>
<dbReference type="EMBL" id="JAPUBN010000019">
    <property type="protein sequence ID" value="MCZ2722753.1"/>
    <property type="molecule type" value="Genomic_DNA"/>
</dbReference>
<dbReference type="RefSeq" id="WP_269126646.1">
    <property type="nucleotide sequence ID" value="NZ_JAPUBN010000019.1"/>
</dbReference>
<evidence type="ECO:0000259" key="1">
    <source>
        <dbReference type="Pfam" id="PF01261"/>
    </source>
</evidence>
<evidence type="ECO:0000313" key="2">
    <source>
        <dbReference type="EMBL" id="MCZ2722753.1"/>
    </source>
</evidence>
<gene>
    <name evidence="2" type="ORF">O1D97_14320</name>
</gene>
<dbReference type="PANTHER" id="PTHR12110">
    <property type="entry name" value="HYDROXYPYRUVATE ISOMERASE"/>
    <property type="match status" value="1"/>
</dbReference>
<dbReference type="SUPFAM" id="SSF51658">
    <property type="entry name" value="Xylose isomerase-like"/>
    <property type="match status" value="1"/>
</dbReference>